<dbReference type="GO" id="GO:0046872">
    <property type="term" value="F:metal ion binding"/>
    <property type="evidence" value="ECO:0007669"/>
    <property type="project" value="UniProtKB-KW"/>
</dbReference>
<dbReference type="CDD" id="cd01335">
    <property type="entry name" value="Radical_SAM"/>
    <property type="match status" value="1"/>
</dbReference>
<gene>
    <name evidence="9" type="ORF">GWK36_13700</name>
</gene>
<protein>
    <submittedName>
        <fullName evidence="9">Radical SAM protein</fullName>
    </submittedName>
</protein>
<dbReference type="Pfam" id="PF13186">
    <property type="entry name" value="SPASM"/>
    <property type="match status" value="1"/>
</dbReference>
<keyword evidence="2" id="KW-0004">4Fe-4S</keyword>
<reference evidence="10" key="1">
    <citation type="submission" date="2020-01" db="EMBL/GenBank/DDBJ databases">
        <title>Caldichromatium gen. nov., sp. nov., a thermophilic purple sulfur bacterium member of the family Chromatiaceae isolated from Nakabusa hot spring, Japan.</title>
        <authorList>
            <person name="Saini M.K."/>
            <person name="Hanada S."/>
            <person name="Tank M."/>
        </authorList>
    </citation>
    <scope>NUCLEOTIDE SEQUENCE [LARGE SCALE GENOMIC DNA]</scope>
    <source>
        <strain evidence="10">No.7</strain>
    </source>
</reference>
<evidence type="ECO:0000259" key="8">
    <source>
        <dbReference type="PROSITE" id="PS51918"/>
    </source>
</evidence>
<dbReference type="InterPro" id="IPR027417">
    <property type="entry name" value="P-loop_NTPase"/>
</dbReference>
<dbReference type="SUPFAM" id="SSF52540">
    <property type="entry name" value="P-loop containing nucleoside triphosphate hydrolases"/>
    <property type="match status" value="1"/>
</dbReference>
<keyword evidence="4" id="KW-0479">Metal-binding</keyword>
<dbReference type="InterPro" id="IPR034391">
    <property type="entry name" value="AdoMet-like_SPASM_containing"/>
</dbReference>
<accession>A0A6G7VGD8</accession>
<dbReference type="Proteomes" id="UP000502699">
    <property type="component" value="Chromosome"/>
</dbReference>
<dbReference type="InterPro" id="IPR050377">
    <property type="entry name" value="Radical_SAM_PqqE_MftC-like"/>
</dbReference>
<evidence type="ECO:0000256" key="7">
    <source>
        <dbReference type="SAM" id="MobiDB-lite"/>
    </source>
</evidence>
<dbReference type="Pfam" id="PF04055">
    <property type="entry name" value="Radical_SAM"/>
    <property type="match status" value="1"/>
</dbReference>
<keyword evidence="10" id="KW-1185">Reference proteome</keyword>
<name>A0A6G7VGD8_9GAMM</name>
<keyword evidence="6" id="KW-0411">Iron-sulfur</keyword>
<feature type="region of interest" description="Disordered" evidence="7">
    <location>
        <begin position="1"/>
        <end position="32"/>
    </location>
</feature>
<dbReference type="KEGG" id="cjap:GWK36_13700"/>
<dbReference type="SFLD" id="SFLDG01387">
    <property type="entry name" value="BtrN-like_SPASM_domain_contain"/>
    <property type="match status" value="1"/>
</dbReference>
<dbReference type="GO" id="GO:0003824">
    <property type="term" value="F:catalytic activity"/>
    <property type="evidence" value="ECO:0007669"/>
    <property type="project" value="InterPro"/>
</dbReference>
<keyword evidence="5" id="KW-0408">Iron</keyword>
<dbReference type="InterPro" id="IPR013785">
    <property type="entry name" value="Aldolase_TIM"/>
</dbReference>
<organism evidence="9 10">
    <name type="scientific">Caldichromatium japonicum</name>
    <dbReference type="NCBI Taxonomy" id="2699430"/>
    <lineage>
        <taxon>Bacteria</taxon>
        <taxon>Pseudomonadati</taxon>
        <taxon>Pseudomonadota</taxon>
        <taxon>Gammaproteobacteria</taxon>
        <taxon>Chromatiales</taxon>
        <taxon>Chromatiaceae</taxon>
        <taxon>Caldichromatium</taxon>
    </lineage>
</organism>
<dbReference type="InterPro" id="IPR023885">
    <property type="entry name" value="4Fe4S-binding_SPASM_dom"/>
</dbReference>
<proteinExistence type="predicted"/>
<dbReference type="PANTHER" id="PTHR11228">
    <property type="entry name" value="RADICAL SAM DOMAIN PROTEIN"/>
    <property type="match status" value="1"/>
</dbReference>
<dbReference type="SUPFAM" id="SSF102114">
    <property type="entry name" value="Radical SAM enzymes"/>
    <property type="match status" value="1"/>
</dbReference>
<dbReference type="GO" id="GO:0051536">
    <property type="term" value="F:iron-sulfur cluster binding"/>
    <property type="evidence" value="ECO:0007669"/>
    <property type="project" value="UniProtKB-KW"/>
</dbReference>
<evidence type="ECO:0000256" key="5">
    <source>
        <dbReference type="ARBA" id="ARBA00023004"/>
    </source>
</evidence>
<comment type="cofactor">
    <cofactor evidence="1">
        <name>[4Fe-4S] cluster</name>
        <dbReference type="ChEBI" id="CHEBI:49883"/>
    </cofactor>
</comment>
<dbReference type="InterPro" id="IPR058240">
    <property type="entry name" value="rSAM_sf"/>
</dbReference>
<dbReference type="Pfam" id="PF09037">
    <property type="entry name" value="Sulphotransf"/>
    <property type="match status" value="1"/>
</dbReference>
<dbReference type="PANTHER" id="PTHR11228:SF34">
    <property type="entry name" value="TUNGSTEN-CONTAINING ALDEHYDE FERREDOXIN OXIDOREDUCTASE COFACTOR MODIFYING PROTEIN"/>
    <property type="match status" value="1"/>
</dbReference>
<dbReference type="SFLD" id="SFLDS00029">
    <property type="entry name" value="Radical_SAM"/>
    <property type="match status" value="1"/>
</dbReference>
<evidence type="ECO:0000256" key="3">
    <source>
        <dbReference type="ARBA" id="ARBA00022691"/>
    </source>
</evidence>
<dbReference type="AlphaFoldDB" id="A0A6G7VGD8"/>
<evidence type="ECO:0000256" key="4">
    <source>
        <dbReference type="ARBA" id="ARBA00022723"/>
    </source>
</evidence>
<sequence length="904" mass="101519">MTAEPPTPFKEAPSLTDTNGSPAAHPTNGDLPAGLDWWPQRLEAIARLSAWSQGGPPPEAPAELFLEVSNVCDLKCAMCPTFSGLSPSRLFSIKEQERGFIDLERLWPSLEPILPQVISVHCFGYGEPTLHPDFIGLIKQLSTYRVLIDFFTNGMHLDEQFCELLVENWVFSVTLSISGVSAEAYESVYLGGRFDRVLAGIRRLTEYKRAFNRRYPRIEVNSIAFEHQVRDLPRFVDLMADCGVEIIHLKALQTFETTKELAGHRAIFRPWIDAPILEEAERRAQAHGLILSTDQYRQTAVADESSWRAARGDVSATLPLAELPSAARRLQPHRPPPGHATETRLDTGRLAPEALETVLAFAPYPGPEPFYCLEPFKTLYVRRSGHTKPCCFAHDAGPSVGQLGEIDAKQLWQGQPFQSIRTGILDQRYPQALCAYCLREGYGPRQQNLPDQLAQYRDWLAASQGLQLSVSLPTERLTNRQIVERWRANAPEAYRALLAEIRQLHTEPPSDLIEGHLDGIIDGTLHGWIWSPRAPDLHLWVEVRVDGQPWRRLRADAFRADLVQAGKGDGYHAFQFASRELPTSRSIAVYLADTDWLLGRLPLQGACAQPLPGQVQGLRDAAQQDLGGAGQAPLPLKPLPFLLDYEPGIHERLILRHFARPLGDRPGPRPPALEEPPELVVVIAFTNRSGSNLLAKSLAASGLINRAEEAFTGEHLIKTCERLGLQDLSDYLLHLKTELGPRFAVKLSWDQLFFLWRIGVIPHHWPRVRFIWIERQDLLAQAMSYLVAERTGCWSGAYPPDLLERVLAELTPVDLIRRLELLTFAQRQLHSLFALYGIRPSRVIYERLAADPESEARRVLGEIGLLPADSSWSWDPTAIQSRRQRTPKIMARLQGLIAAIRGMD</sequence>
<evidence type="ECO:0000256" key="1">
    <source>
        <dbReference type="ARBA" id="ARBA00001966"/>
    </source>
</evidence>
<feature type="domain" description="Radical SAM core" evidence="8">
    <location>
        <begin position="58"/>
        <end position="294"/>
    </location>
</feature>
<evidence type="ECO:0000313" key="10">
    <source>
        <dbReference type="Proteomes" id="UP000502699"/>
    </source>
</evidence>
<dbReference type="RefSeq" id="WP_166271934.1">
    <property type="nucleotide sequence ID" value="NZ_CP048029.1"/>
</dbReference>
<evidence type="ECO:0000256" key="6">
    <source>
        <dbReference type="ARBA" id="ARBA00023014"/>
    </source>
</evidence>
<dbReference type="InterPro" id="IPR007197">
    <property type="entry name" value="rSAM"/>
</dbReference>
<dbReference type="EMBL" id="CP048029">
    <property type="protein sequence ID" value="QIK38857.1"/>
    <property type="molecule type" value="Genomic_DNA"/>
</dbReference>
<evidence type="ECO:0000256" key="2">
    <source>
        <dbReference type="ARBA" id="ARBA00022485"/>
    </source>
</evidence>
<keyword evidence="3" id="KW-0949">S-adenosyl-L-methionine</keyword>
<dbReference type="Gene3D" id="3.40.50.300">
    <property type="entry name" value="P-loop containing nucleotide triphosphate hydrolases"/>
    <property type="match status" value="1"/>
</dbReference>
<dbReference type="CDD" id="cd21109">
    <property type="entry name" value="SPASM"/>
    <property type="match status" value="1"/>
</dbReference>
<dbReference type="Gene3D" id="3.20.20.70">
    <property type="entry name" value="Aldolase class I"/>
    <property type="match status" value="1"/>
</dbReference>
<dbReference type="SFLD" id="SFLDG01067">
    <property type="entry name" value="SPASM/twitch_domain_containing"/>
    <property type="match status" value="1"/>
</dbReference>
<evidence type="ECO:0000313" key="9">
    <source>
        <dbReference type="EMBL" id="QIK38857.1"/>
    </source>
</evidence>
<dbReference type="PROSITE" id="PS51918">
    <property type="entry name" value="RADICAL_SAM"/>
    <property type="match status" value="1"/>
</dbReference>
<dbReference type="InterPro" id="IPR024628">
    <property type="entry name" value="Sulfotransferase_Stf0_dom"/>
</dbReference>